<name>A0A1I3ZBL3_9GAMM</name>
<reference evidence="3 5" key="2">
    <citation type="submission" date="2016-10" db="EMBL/GenBank/DDBJ databases">
        <authorList>
            <person name="Varghese N."/>
            <person name="Submissions S."/>
        </authorList>
    </citation>
    <scope>NUCLEOTIDE SEQUENCE [LARGE SCALE GENOMIC DNA]</scope>
    <source>
        <strain evidence="3 5">DSM 282</strain>
    </source>
</reference>
<dbReference type="RefSeq" id="WP_090935510.1">
    <property type="nucleotide sequence ID" value="NZ_FOKJ01000004.1"/>
</dbReference>
<dbReference type="AlphaFoldDB" id="A0A1I3ZBL3"/>
<evidence type="ECO:0008006" key="7">
    <source>
        <dbReference type="Google" id="ProtNLM"/>
    </source>
</evidence>
<proteinExistence type="predicted"/>
<evidence type="ECO:0000313" key="5">
    <source>
        <dbReference type="Proteomes" id="UP000198861"/>
    </source>
</evidence>
<dbReference type="Proteomes" id="UP000199579">
    <property type="component" value="Unassembled WGS sequence"/>
</dbReference>
<keyword evidence="5" id="KW-1185">Reference proteome</keyword>
<keyword evidence="2" id="KW-0732">Signal</keyword>
<feature type="signal peptide" evidence="2">
    <location>
        <begin position="1"/>
        <end position="22"/>
    </location>
</feature>
<dbReference type="EMBL" id="FOSX01000004">
    <property type="protein sequence ID" value="SFK41403.1"/>
    <property type="molecule type" value="Genomic_DNA"/>
</dbReference>
<dbReference type="Proteomes" id="UP000198861">
    <property type="component" value="Unassembled WGS sequence"/>
</dbReference>
<dbReference type="InterPro" id="IPR016866">
    <property type="entry name" value="UCP028069"/>
</dbReference>
<dbReference type="Pfam" id="PF11932">
    <property type="entry name" value="DUF3450"/>
    <property type="match status" value="1"/>
</dbReference>
<reference evidence="4 6" key="1">
    <citation type="submission" date="2016-10" db="EMBL/GenBank/DDBJ databases">
        <authorList>
            <person name="de Groot N.N."/>
        </authorList>
    </citation>
    <scope>NUCLEOTIDE SEQUENCE [LARGE SCALE GENOMIC DNA]</scope>
    <source>
        <strain evidence="4 6">DSM 381</strain>
    </source>
</reference>
<accession>A0A1I3ZBL3</accession>
<evidence type="ECO:0000256" key="1">
    <source>
        <dbReference type="SAM" id="Coils"/>
    </source>
</evidence>
<gene>
    <name evidence="3" type="ORF">SAMN04244571_00400</name>
    <name evidence="4" type="ORF">SAMN04244574_00544</name>
</gene>
<dbReference type="PIRSF" id="PIRSF028069">
    <property type="entry name" value="UCP028069"/>
    <property type="match status" value="1"/>
</dbReference>
<evidence type="ECO:0000313" key="3">
    <source>
        <dbReference type="EMBL" id="SFA80967.1"/>
    </source>
</evidence>
<evidence type="ECO:0000313" key="4">
    <source>
        <dbReference type="EMBL" id="SFK41403.1"/>
    </source>
</evidence>
<protein>
    <recommendedName>
        <fullName evidence="7">DUF3450 domain-containing protein</fullName>
    </recommendedName>
</protein>
<dbReference type="EMBL" id="FOKJ01000004">
    <property type="protein sequence ID" value="SFA80967.1"/>
    <property type="molecule type" value="Genomic_DNA"/>
</dbReference>
<feature type="coiled-coil region" evidence="1">
    <location>
        <begin position="22"/>
        <end position="52"/>
    </location>
</feature>
<feature type="chain" id="PRO_5011790665" description="DUF3450 domain-containing protein" evidence="2">
    <location>
        <begin position="23"/>
        <end position="256"/>
    </location>
</feature>
<evidence type="ECO:0000256" key="2">
    <source>
        <dbReference type="SAM" id="SignalP"/>
    </source>
</evidence>
<organism evidence="4 6">
    <name type="scientific">Azotobacter beijerinckii</name>
    <dbReference type="NCBI Taxonomy" id="170623"/>
    <lineage>
        <taxon>Bacteria</taxon>
        <taxon>Pseudomonadati</taxon>
        <taxon>Pseudomonadota</taxon>
        <taxon>Gammaproteobacteria</taxon>
        <taxon>Pseudomonadales</taxon>
        <taxon>Pseudomonadaceae</taxon>
        <taxon>Azotobacter</taxon>
    </lineage>
</organism>
<sequence>MNTYPHRLLAAVSLLLSLPLSAASLDAALEESQRLAEEAKASQERIEALDDAGRAMLNEYRAAIRQAEALKGYNAQMREMTAAQSKELAGYRQQLDDIERTRQAVAPQMQRMVEVLGEFVAADLPFLPEERGDRLAQLQELLPQPDVSMAEKYRRTLEAYQIESDYGRTLEAWRGELQAEGGLRSVEFFRLGRVMLYYQTLDGHESGWWSPQARRWEVLDGSARRPLAQAIAIARQQQTPAYLRLPVKTLAREAKP</sequence>
<evidence type="ECO:0000313" key="6">
    <source>
        <dbReference type="Proteomes" id="UP000199579"/>
    </source>
</evidence>
<keyword evidence="1" id="KW-0175">Coiled coil</keyword>